<proteinExistence type="predicted"/>
<dbReference type="Proteomes" id="UP000864563">
    <property type="component" value="Unassembled WGS sequence"/>
</dbReference>
<dbReference type="AlphaFoldDB" id="A0A8H9TXW7"/>
<keyword evidence="1" id="KW-0812">Transmembrane</keyword>
<reference evidence="2" key="1">
    <citation type="journal article" date="2018" name="Genome Biol.">
        <title>SKESA: strategic k-mer extension for scrupulous assemblies.</title>
        <authorList>
            <person name="Souvorov A."/>
            <person name="Agarwala R."/>
            <person name="Lipman D.J."/>
        </authorList>
    </citation>
    <scope>NUCLEOTIDE SEQUENCE</scope>
    <source>
        <strain evidence="2">YDC697-2</strain>
    </source>
</reference>
<organism evidence="2">
    <name type="scientific">Citrobacter farmeri</name>
    <dbReference type="NCBI Taxonomy" id="67824"/>
    <lineage>
        <taxon>Bacteria</taxon>
        <taxon>Pseudomonadati</taxon>
        <taxon>Pseudomonadota</taxon>
        <taxon>Gammaproteobacteria</taxon>
        <taxon>Enterobacterales</taxon>
        <taxon>Enterobacteriaceae</taxon>
        <taxon>Citrobacter</taxon>
    </lineage>
</organism>
<gene>
    <name evidence="2" type="ORF">I8Y00_004775</name>
</gene>
<accession>A0A8H9TXW7</accession>
<reference evidence="2" key="2">
    <citation type="submission" date="2020-11" db="EMBL/GenBank/DDBJ databases">
        <authorList>
            <consortium name="NCBI Pathogen Detection Project"/>
        </authorList>
    </citation>
    <scope>NUCLEOTIDE SEQUENCE</scope>
    <source>
        <strain evidence="2">YDC697-2</strain>
    </source>
</reference>
<feature type="transmembrane region" description="Helical" evidence="1">
    <location>
        <begin position="61"/>
        <end position="78"/>
    </location>
</feature>
<sequence>MIIERDIPNHFENAFQYDDPEARRYTYPAFVRQQELKKHNEKQSAGAPIAARVPLIEPVDLLLAGTVTIVSIVLLLFAC</sequence>
<evidence type="ECO:0000256" key="1">
    <source>
        <dbReference type="SAM" id="Phobius"/>
    </source>
</evidence>
<dbReference type="EMBL" id="DACSDU010000030">
    <property type="protein sequence ID" value="HAT1588373.1"/>
    <property type="molecule type" value="Genomic_DNA"/>
</dbReference>
<protein>
    <submittedName>
        <fullName evidence="2">Uncharacterized protein</fullName>
    </submittedName>
</protein>
<keyword evidence="1" id="KW-0472">Membrane</keyword>
<dbReference type="RefSeq" id="WP_094464979.1">
    <property type="nucleotide sequence ID" value="NZ_CABMNX010000001.1"/>
</dbReference>
<evidence type="ECO:0000313" key="2">
    <source>
        <dbReference type="EMBL" id="HAT1588373.1"/>
    </source>
</evidence>
<dbReference type="KEGG" id="cfar:CI104_05735"/>
<name>A0A8H9TXW7_9ENTR</name>
<comment type="caution">
    <text evidence="2">The sequence shown here is derived from an EMBL/GenBank/DDBJ whole genome shotgun (WGS) entry which is preliminary data.</text>
</comment>
<keyword evidence="1" id="KW-1133">Transmembrane helix</keyword>